<comment type="catalytic activity">
    <reaction evidence="5">
        <text>a uridine in RNA = a pseudouridine in RNA</text>
        <dbReference type="Rhea" id="RHEA:48348"/>
        <dbReference type="Rhea" id="RHEA-COMP:12068"/>
        <dbReference type="Rhea" id="RHEA-COMP:12069"/>
        <dbReference type="ChEBI" id="CHEBI:65314"/>
        <dbReference type="ChEBI" id="CHEBI:65315"/>
    </reaction>
</comment>
<dbReference type="CDD" id="cd00165">
    <property type="entry name" value="S4"/>
    <property type="match status" value="1"/>
</dbReference>
<dbReference type="NCBIfam" id="TIGR00005">
    <property type="entry name" value="rluA_subfam"/>
    <property type="match status" value="1"/>
</dbReference>
<keyword evidence="2 5" id="KW-0413">Isomerase</keyword>
<comment type="function">
    <text evidence="5">Responsible for synthesis of pseudouridine from uracil.</text>
</comment>
<sequence>MSNVQQLAVADDDDGQRLDRWLKKALPGVPYALLQKMLRTGQVRVDGKRAKAETRLSAGQTVRVPPFDVKGGNKTGNHFVDEEGDRKFLESLVIYDDGDLLALNKPYGLPVQGGSGIKRHVDGLLELMTSKKGVKPRLVHRLDRDTSGVLLVARSLKMAQAMGAKFSGRDIRKYYWAVTVPAPEVLDGTIRMALAKGEGPYKDMMVVDEVEGKKASTEFRVLDRAGRKAAFVAFWPRTGRTHQIRVHAASGLKCPLLGDEKYGGDIADFDDMDLSGRLHLHARRVIFPHPLTGHIVDITAPLPEDLRRTWKAFGFSANLKDDPFSDIEL</sequence>
<feature type="domain" description="RNA-binding S4" evidence="6">
    <location>
        <begin position="16"/>
        <end position="81"/>
    </location>
</feature>
<dbReference type="InterPro" id="IPR050188">
    <property type="entry name" value="RluA_PseudoU_synthase"/>
</dbReference>
<dbReference type="InterPro" id="IPR006224">
    <property type="entry name" value="PsdUridine_synth_RluA-like_CS"/>
</dbReference>
<name>A0A7T5R2C8_9BACT</name>
<organism evidence="7 8">
    <name type="scientific">Micavibrio aeruginosavorus</name>
    <dbReference type="NCBI Taxonomy" id="349221"/>
    <lineage>
        <taxon>Bacteria</taxon>
        <taxon>Pseudomonadati</taxon>
        <taxon>Bdellovibrionota</taxon>
        <taxon>Bdellovibrionia</taxon>
        <taxon>Bdellovibrionales</taxon>
        <taxon>Pseudobdellovibrionaceae</taxon>
        <taxon>Micavibrio</taxon>
    </lineage>
</organism>
<dbReference type="PANTHER" id="PTHR21600:SF81">
    <property type="entry name" value="21S RRNA PSEUDOURIDINE(2819) SYNTHASE"/>
    <property type="match status" value="1"/>
</dbReference>
<evidence type="ECO:0000256" key="4">
    <source>
        <dbReference type="PROSITE-ProRule" id="PRU00182"/>
    </source>
</evidence>
<comment type="similarity">
    <text evidence="1 5">Belongs to the pseudouridine synthase RluA family.</text>
</comment>
<dbReference type="Pfam" id="PF00849">
    <property type="entry name" value="PseudoU_synth_2"/>
    <property type="match status" value="1"/>
</dbReference>
<evidence type="ECO:0000313" key="7">
    <source>
        <dbReference type="EMBL" id="QQG36174.1"/>
    </source>
</evidence>
<feature type="active site" evidence="3">
    <location>
        <position position="143"/>
    </location>
</feature>
<dbReference type="InterPro" id="IPR020103">
    <property type="entry name" value="PsdUridine_synth_cat_dom_sf"/>
</dbReference>
<evidence type="ECO:0000259" key="6">
    <source>
        <dbReference type="SMART" id="SM00363"/>
    </source>
</evidence>
<dbReference type="Gene3D" id="3.30.2350.10">
    <property type="entry name" value="Pseudouridine synthase"/>
    <property type="match status" value="1"/>
</dbReference>
<dbReference type="CDD" id="cd02869">
    <property type="entry name" value="PseudoU_synth_RluA_like"/>
    <property type="match status" value="1"/>
</dbReference>
<gene>
    <name evidence="7" type="ORF">HYS17_11910</name>
</gene>
<dbReference type="SUPFAM" id="SSF55174">
    <property type="entry name" value="Alpha-L RNA-binding motif"/>
    <property type="match status" value="1"/>
</dbReference>
<dbReference type="SMART" id="SM00363">
    <property type="entry name" value="S4"/>
    <property type="match status" value="1"/>
</dbReference>
<dbReference type="InterPro" id="IPR006145">
    <property type="entry name" value="PsdUridine_synth_RsuA/RluA"/>
</dbReference>
<evidence type="ECO:0000256" key="5">
    <source>
        <dbReference type="RuleBase" id="RU362028"/>
    </source>
</evidence>
<dbReference type="PROSITE" id="PS01129">
    <property type="entry name" value="PSI_RLU"/>
    <property type="match status" value="1"/>
</dbReference>
<dbReference type="Proteomes" id="UP000595362">
    <property type="component" value="Chromosome"/>
</dbReference>
<dbReference type="GO" id="GO:0120159">
    <property type="term" value="F:rRNA pseudouridine synthase activity"/>
    <property type="evidence" value="ECO:0007669"/>
    <property type="project" value="UniProtKB-ARBA"/>
</dbReference>
<proteinExistence type="inferred from homology"/>
<dbReference type="EMBL" id="CP066681">
    <property type="protein sequence ID" value="QQG36174.1"/>
    <property type="molecule type" value="Genomic_DNA"/>
</dbReference>
<accession>A0A7T5R2C8</accession>
<keyword evidence="4" id="KW-0694">RNA-binding</keyword>
<evidence type="ECO:0000313" key="8">
    <source>
        <dbReference type="Proteomes" id="UP000595362"/>
    </source>
</evidence>
<dbReference type="AlphaFoldDB" id="A0A7T5R2C8"/>
<dbReference type="Gene3D" id="3.10.290.10">
    <property type="entry name" value="RNA-binding S4 domain"/>
    <property type="match status" value="1"/>
</dbReference>
<dbReference type="GO" id="GO:0000455">
    <property type="term" value="P:enzyme-directed rRNA pseudouridine synthesis"/>
    <property type="evidence" value="ECO:0007669"/>
    <property type="project" value="TreeGrafter"/>
</dbReference>
<reference evidence="7 8" key="1">
    <citation type="submission" date="2020-07" db="EMBL/GenBank/DDBJ databases">
        <title>Huge and variable diversity of episymbiotic CPR bacteria and DPANN archaea in groundwater ecosystems.</title>
        <authorList>
            <person name="He C.Y."/>
            <person name="Keren R."/>
            <person name="Whittaker M."/>
            <person name="Farag I.F."/>
            <person name="Doudna J."/>
            <person name="Cate J.H.D."/>
            <person name="Banfield J.F."/>
        </authorList>
    </citation>
    <scope>NUCLEOTIDE SEQUENCE [LARGE SCALE GENOMIC DNA]</scope>
    <source>
        <strain evidence="7">NC_groundwater_70_Ag_B-0.1um_54_66</strain>
    </source>
</reference>
<dbReference type="PANTHER" id="PTHR21600">
    <property type="entry name" value="MITOCHONDRIAL RNA PSEUDOURIDINE SYNTHASE"/>
    <property type="match status" value="1"/>
</dbReference>
<dbReference type="GO" id="GO:0003723">
    <property type="term" value="F:RNA binding"/>
    <property type="evidence" value="ECO:0007669"/>
    <property type="project" value="UniProtKB-KW"/>
</dbReference>
<evidence type="ECO:0000256" key="3">
    <source>
        <dbReference type="PIRSR" id="PIRSR606225-1"/>
    </source>
</evidence>
<dbReference type="InterPro" id="IPR036986">
    <property type="entry name" value="S4_RNA-bd_sf"/>
</dbReference>
<dbReference type="InterPro" id="IPR006225">
    <property type="entry name" value="PsdUridine_synth_RluC/D"/>
</dbReference>
<dbReference type="PROSITE" id="PS50889">
    <property type="entry name" value="S4"/>
    <property type="match status" value="1"/>
</dbReference>
<dbReference type="EC" id="5.4.99.-" evidence="5"/>
<evidence type="ECO:0000256" key="2">
    <source>
        <dbReference type="ARBA" id="ARBA00023235"/>
    </source>
</evidence>
<protein>
    <recommendedName>
        <fullName evidence="5">Pseudouridine synthase</fullName>
        <ecNumber evidence="5">5.4.99.-</ecNumber>
    </recommendedName>
</protein>
<evidence type="ECO:0000256" key="1">
    <source>
        <dbReference type="ARBA" id="ARBA00010876"/>
    </source>
</evidence>
<dbReference type="SUPFAM" id="SSF55120">
    <property type="entry name" value="Pseudouridine synthase"/>
    <property type="match status" value="1"/>
</dbReference>
<dbReference type="InterPro" id="IPR002942">
    <property type="entry name" value="S4_RNA-bd"/>
</dbReference>
<dbReference type="Pfam" id="PF01479">
    <property type="entry name" value="S4"/>
    <property type="match status" value="1"/>
</dbReference>